<feature type="domain" description="N-acetyltransferase" evidence="3">
    <location>
        <begin position="151"/>
        <end position="293"/>
    </location>
</feature>
<proteinExistence type="inferred from homology"/>
<sequence length="299" mass="33583">MNTGNKPVGRTDFRLLHRLRVRWSEVDMQQIVFNAHYLMYFDTAVVEYWRALGLPYEEAMRQIGGDLFVKKATIEFHASARMDDPLEVGLRCGRIGNSSMRFDGVIFRGEERLIDGELVYVYADPASQTSRPIPPALRTLLQDFEKGGDLLELRTGSWVELGEAARALRTRVFVEEQRVPQELEWDELDAQALHVVALNRLGQPVGTARLLQAGAGVAKIGRMAVHRGLRGSGLGRRLMGTLLQAAEERGDTRVLLHAQRTAEGFYERLGFRTSGEPFDEAGIPHVQMAAELPRRRTGS</sequence>
<dbReference type="InterPro" id="IPR016181">
    <property type="entry name" value="Acyl_CoA_acyltransferase"/>
</dbReference>
<protein>
    <submittedName>
        <fullName evidence="4">YbgC/FadM family acyl-CoA thioesterase</fullName>
        <ecNumber evidence="4">3.1.2.-</ecNumber>
    </submittedName>
</protein>
<evidence type="ECO:0000313" key="5">
    <source>
        <dbReference type="Proteomes" id="UP000613011"/>
    </source>
</evidence>
<dbReference type="RefSeq" id="WP_201681877.1">
    <property type="nucleotide sequence ID" value="NZ_JAEQNA010000001.1"/>
</dbReference>
<dbReference type="EMBL" id="JAEQNA010000001">
    <property type="protein sequence ID" value="MBL0418797.1"/>
    <property type="molecule type" value="Genomic_DNA"/>
</dbReference>
<dbReference type="Proteomes" id="UP000613011">
    <property type="component" value="Unassembled WGS sequence"/>
</dbReference>
<dbReference type="GO" id="GO:0047617">
    <property type="term" value="F:fatty acyl-CoA hydrolase activity"/>
    <property type="evidence" value="ECO:0007669"/>
    <property type="project" value="TreeGrafter"/>
</dbReference>
<dbReference type="PANTHER" id="PTHR31793:SF27">
    <property type="entry name" value="NOVEL THIOESTERASE SUPERFAMILY DOMAIN AND SAPOSIN A-TYPE DOMAIN CONTAINING PROTEIN (0610012H03RIK)"/>
    <property type="match status" value="1"/>
</dbReference>
<dbReference type="Pfam" id="PF03061">
    <property type="entry name" value="4HBT"/>
    <property type="match status" value="1"/>
</dbReference>
<dbReference type="InterPro" id="IPR006683">
    <property type="entry name" value="Thioestr_dom"/>
</dbReference>
<dbReference type="NCBIfam" id="TIGR00051">
    <property type="entry name" value="YbgC/FadM family acyl-CoA thioesterase"/>
    <property type="match status" value="1"/>
</dbReference>
<gene>
    <name evidence="4" type="ORF">JI739_00420</name>
</gene>
<keyword evidence="2 4" id="KW-0378">Hydrolase</keyword>
<keyword evidence="5" id="KW-1185">Reference proteome</keyword>
<dbReference type="SUPFAM" id="SSF55729">
    <property type="entry name" value="Acyl-CoA N-acyltransferases (Nat)"/>
    <property type="match status" value="1"/>
</dbReference>
<dbReference type="GO" id="GO:0016747">
    <property type="term" value="F:acyltransferase activity, transferring groups other than amino-acyl groups"/>
    <property type="evidence" value="ECO:0007669"/>
    <property type="project" value="InterPro"/>
</dbReference>
<dbReference type="Gene3D" id="3.10.129.10">
    <property type="entry name" value="Hotdog Thioesterase"/>
    <property type="match status" value="1"/>
</dbReference>
<name>A0A936ZD87_9BURK</name>
<dbReference type="EC" id="3.1.2.-" evidence="4"/>
<evidence type="ECO:0000259" key="3">
    <source>
        <dbReference type="PROSITE" id="PS51186"/>
    </source>
</evidence>
<dbReference type="InterPro" id="IPR029069">
    <property type="entry name" value="HotDog_dom_sf"/>
</dbReference>
<dbReference type="InterPro" id="IPR050563">
    <property type="entry name" value="4-hydroxybenzoyl-CoA_TE"/>
</dbReference>
<dbReference type="Pfam" id="PF13673">
    <property type="entry name" value="Acetyltransf_10"/>
    <property type="match status" value="1"/>
</dbReference>
<comment type="similarity">
    <text evidence="1">Belongs to the 4-hydroxybenzoyl-CoA thioesterase family.</text>
</comment>
<dbReference type="Gene3D" id="3.40.630.30">
    <property type="match status" value="1"/>
</dbReference>
<evidence type="ECO:0000256" key="1">
    <source>
        <dbReference type="ARBA" id="ARBA00005953"/>
    </source>
</evidence>
<dbReference type="CDD" id="cd00586">
    <property type="entry name" value="4HBT"/>
    <property type="match status" value="1"/>
</dbReference>
<dbReference type="SUPFAM" id="SSF54637">
    <property type="entry name" value="Thioesterase/thiol ester dehydrase-isomerase"/>
    <property type="match status" value="1"/>
</dbReference>
<dbReference type="PROSITE" id="PS51186">
    <property type="entry name" value="GNAT"/>
    <property type="match status" value="1"/>
</dbReference>
<dbReference type="PANTHER" id="PTHR31793">
    <property type="entry name" value="4-HYDROXYBENZOYL-COA THIOESTERASE FAMILY MEMBER"/>
    <property type="match status" value="1"/>
</dbReference>
<evidence type="ECO:0000256" key="2">
    <source>
        <dbReference type="ARBA" id="ARBA00022801"/>
    </source>
</evidence>
<dbReference type="CDD" id="cd04301">
    <property type="entry name" value="NAT_SF"/>
    <property type="match status" value="1"/>
</dbReference>
<accession>A0A936ZD87</accession>
<dbReference type="AlphaFoldDB" id="A0A936ZD87"/>
<dbReference type="InterPro" id="IPR006684">
    <property type="entry name" value="YbgC/YbaW"/>
</dbReference>
<evidence type="ECO:0000313" key="4">
    <source>
        <dbReference type="EMBL" id="MBL0418797.1"/>
    </source>
</evidence>
<organism evidence="4 5">
    <name type="scientific">Ramlibacter aurantiacus</name>
    <dbReference type="NCBI Taxonomy" id="2801330"/>
    <lineage>
        <taxon>Bacteria</taxon>
        <taxon>Pseudomonadati</taxon>
        <taxon>Pseudomonadota</taxon>
        <taxon>Betaproteobacteria</taxon>
        <taxon>Burkholderiales</taxon>
        <taxon>Comamonadaceae</taxon>
        <taxon>Ramlibacter</taxon>
    </lineage>
</organism>
<reference evidence="4" key="1">
    <citation type="submission" date="2021-01" db="EMBL/GenBank/DDBJ databases">
        <title>Ramlibacter sp. strain AW1 16S ribosomal RNA gene Genome sequencing and assembly.</title>
        <authorList>
            <person name="Kang M."/>
        </authorList>
    </citation>
    <scope>NUCLEOTIDE SEQUENCE</scope>
    <source>
        <strain evidence="4">AW1</strain>
    </source>
</reference>
<dbReference type="InterPro" id="IPR000182">
    <property type="entry name" value="GNAT_dom"/>
</dbReference>
<comment type="caution">
    <text evidence="4">The sequence shown here is derived from an EMBL/GenBank/DDBJ whole genome shotgun (WGS) entry which is preliminary data.</text>
</comment>